<keyword evidence="4" id="KW-1185">Reference proteome</keyword>
<gene>
    <name evidence="3" type="ORF">B2G88_07840</name>
</gene>
<evidence type="ECO:0000256" key="1">
    <source>
        <dbReference type="SAM" id="Phobius"/>
    </source>
</evidence>
<feature type="transmembrane region" description="Helical" evidence="1">
    <location>
        <begin position="21"/>
        <end position="44"/>
    </location>
</feature>
<organism evidence="3 4">
    <name type="scientific">Natronolimnobius baerhuensis</name>
    <dbReference type="NCBI Taxonomy" id="253108"/>
    <lineage>
        <taxon>Archaea</taxon>
        <taxon>Methanobacteriati</taxon>
        <taxon>Methanobacteriota</taxon>
        <taxon>Stenosarchaea group</taxon>
        <taxon>Halobacteria</taxon>
        <taxon>Halobacteriales</taxon>
        <taxon>Natrialbaceae</taxon>
        <taxon>Natronolimnobius</taxon>
    </lineage>
</organism>
<protein>
    <submittedName>
        <fullName evidence="3">Type IV pilin</fullName>
    </submittedName>
</protein>
<evidence type="ECO:0000313" key="3">
    <source>
        <dbReference type="EMBL" id="OVE84318.1"/>
    </source>
</evidence>
<keyword evidence="1" id="KW-0472">Membrane</keyword>
<feature type="domain" description="Archaeal Type IV pilin N-terminal" evidence="2">
    <location>
        <begin position="17"/>
        <end position="75"/>
    </location>
</feature>
<evidence type="ECO:0000313" key="4">
    <source>
        <dbReference type="Proteomes" id="UP000196084"/>
    </source>
</evidence>
<accession>A0A202E852</accession>
<sequence length="153" mass="15829">MDLKIVRDRLIGDGEQRAVSPVIGVILMVAITVILAAVIAAFVLDLGDSVGQEAQAGVTIDVDNTDGEERITVEVTSLGNADHVNLGGNAIDDFDSVDGDDVDGDEGLEVGDVHTIHDDSSSGLDGSGTITAIAVIEEDGTETQVASESYDFD</sequence>
<dbReference type="Proteomes" id="UP000196084">
    <property type="component" value="Unassembled WGS sequence"/>
</dbReference>
<dbReference type="Pfam" id="PF07790">
    <property type="entry name" value="Pilin_N"/>
    <property type="match status" value="1"/>
</dbReference>
<dbReference type="AlphaFoldDB" id="A0A202E852"/>
<dbReference type="InterPro" id="IPR013373">
    <property type="entry name" value="Flagellin/pilin_N_arc"/>
</dbReference>
<comment type="caution">
    <text evidence="3">The sequence shown here is derived from an EMBL/GenBank/DDBJ whole genome shotgun (WGS) entry which is preliminary data.</text>
</comment>
<name>A0A202E852_9EURY</name>
<reference evidence="3 4" key="1">
    <citation type="submission" date="2017-02" db="EMBL/GenBank/DDBJ databases">
        <title>Natronthermophilus aegyptiacus gen. nov.,sp. nov., an aerobic, extremely halophilic alkalithermophilic archaeon isolated from the athalassohaline Wadi An Natrun, Egypt.</title>
        <authorList>
            <person name="Zhao B."/>
        </authorList>
    </citation>
    <scope>NUCLEOTIDE SEQUENCE [LARGE SCALE GENOMIC DNA]</scope>
    <source>
        <strain evidence="3 4">CGMCC 1.3597</strain>
    </source>
</reference>
<evidence type="ECO:0000259" key="2">
    <source>
        <dbReference type="Pfam" id="PF07790"/>
    </source>
</evidence>
<dbReference type="EMBL" id="MWPH01000002">
    <property type="protein sequence ID" value="OVE84318.1"/>
    <property type="molecule type" value="Genomic_DNA"/>
</dbReference>
<keyword evidence="1" id="KW-0812">Transmembrane</keyword>
<proteinExistence type="predicted"/>
<keyword evidence="1" id="KW-1133">Transmembrane helix</keyword>
<dbReference type="RefSeq" id="WP_054862792.1">
    <property type="nucleotide sequence ID" value="NZ_MWPH01000002.1"/>
</dbReference>
<dbReference type="InterPro" id="IPR012859">
    <property type="entry name" value="Pilin_N_archaeal"/>
</dbReference>
<dbReference type="OrthoDB" id="178148at2157"/>
<dbReference type="NCBIfam" id="TIGR02537">
    <property type="entry name" value="arch_flag_Nterm"/>
    <property type="match status" value="1"/>
</dbReference>